<dbReference type="AlphaFoldDB" id="A0A1I0Z3J5"/>
<evidence type="ECO:0000313" key="3">
    <source>
        <dbReference type="Proteomes" id="UP000198838"/>
    </source>
</evidence>
<gene>
    <name evidence="2" type="ORF">SAMN05216249_11255</name>
</gene>
<organism evidence="2 3">
    <name type="scientific">Acetitomaculum ruminis DSM 5522</name>
    <dbReference type="NCBI Taxonomy" id="1120918"/>
    <lineage>
        <taxon>Bacteria</taxon>
        <taxon>Bacillati</taxon>
        <taxon>Bacillota</taxon>
        <taxon>Clostridia</taxon>
        <taxon>Lachnospirales</taxon>
        <taxon>Lachnospiraceae</taxon>
        <taxon>Acetitomaculum</taxon>
    </lineage>
</organism>
<dbReference type="CDD" id="cd00761">
    <property type="entry name" value="Glyco_tranf_GTA_type"/>
    <property type="match status" value="1"/>
</dbReference>
<proteinExistence type="predicted"/>
<dbReference type="STRING" id="1120918.SAMN05216249_11255"/>
<dbReference type="Gene3D" id="3.90.550.10">
    <property type="entry name" value="Spore Coat Polysaccharide Biosynthesis Protein SpsA, Chain A"/>
    <property type="match status" value="1"/>
</dbReference>
<evidence type="ECO:0000259" key="1">
    <source>
        <dbReference type="Pfam" id="PF00535"/>
    </source>
</evidence>
<reference evidence="2 3" key="1">
    <citation type="submission" date="2016-10" db="EMBL/GenBank/DDBJ databases">
        <authorList>
            <person name="de Groot N.N."/>
        </authorList>
    </citation>
    <scope>NUCLEOTIDE SEQUENCE [LARGE SCALE GENOMIC DNA]</scope>
    <source>
        <strain evidence="2 3">DSM 5522</strain>
    </source>
</reference>
<dbReference type="OrthoDB" id="9807674at2"/>
<dbReference type="Pfam" id="PF00535">
    <property type="entry name" value="Glycos_transf_2"/>
    <property type="match status" value="1"/>
</dbReference>
<accession>A0A1I0Z3J5</accession>
<dbReference type="RefSeq" id="WP_092872896.1">
    <property type="nucleotide sequence ID" value="NZ_FOJY01000012.1"/>
</dbReference>
<dbReference type="EMBL" id="FOJY01000012">
    <property type="protein sequence ID" value="SFB19180.1"/>
    <property type="molecule type" value="Genomic_DNA"/>
</dbReference>
<keyword evidence="3" id="KW-1185">Reference proteome</keyword>
<sequence>MKKIKVSVVVPVYNTEPYLKRCLDSLIGQTLSEVEIVAVNDGSTDGSGKILDDYKEKYPDRIQVIHKENGGQATARNLAFTLCKGEYIGFLDSDDYVKTDMFEKMYKKAKKTGSDYVACGYTDFTVENGKEVILVDYVASKPVKKTKDMFFGALASPFLHLYKRELITDNNIIFPEGVIYEDTAFYLNLIPYIKSVSVIKEALAFRLRHSNSTTTTFKKEKVANIFPVMEYSINFYKNNNFYKEYEKELEYFIVKVLLCSSMQRVCKVKNYKDSYELAKMTLDFIDKYFKNYRKSRYFKKGFTNIYMKSFCRATAWFYVVLLRISARFGRKYS</sequence>
<dbReference type="Proteomes" id="UP000198838">
    <property type="component" value="Unassembled WGS sequence"/>
</dbReference>
<dbReference type="SUPFAM" id="SSF53448">
    <property type="entry name" value="Nucleotide-diphospho-sugar transferases"/>
    <property type="match status" value="1"/>
</dbReference>
<dbReference type="PANTHER" id="PTHR22916">
    <property type="entry name" value="GLYCOSYLTRANSFERASE"/>
    <property type="match status" value="1"/>
</dbReference>
<dbReference type="PANTHER" id="PTHR22916:SF3">
    <property type="entry name" value="UDP-GLCNAC:BETAGAL BETA-1,3-N-ACETYLGLUCOSAMINYLTRANSFERASE-LIKE PROTEIN 1"/>
    <property type="match status" value="1"/>
</dbReference>
<dbReference type="InterPro" id="IPR001173">
    <property type="entry name" value="Glyco_trans_2-like"/>
</dbReference>
<feature type="domain" description="Glycosyltransferase 2-like" evidence="1">
    <location>
        <begin position="7"/>
        <end position="132"/>
    </location>
</feature>
<evidence type="ECO:0000313" key="2">
    <source>
        <dbReference type="EMBL" id="SFB19180.1"/>
    </source>
</evidence>
<protein>
    <recommendedName>
        <fullName evidence="1">Glycosyltransferase 2-like domain-containing protein</fullName>
    </recommendedName>
</protein>
<dbReference type="InterPro" id="IPR029044">
    <property type="entry name" value="Nucleotide-diphossugar_trans"/>
</dbReference>
<name>A0A1I0Z3J5_9FIRM</name>
<dbReference type="GO" id="GO:0016758">
    <property type="term" value="F:hexosyltransferase activity"/>
    <property type="evidence" value="ECO:0007669"/>
    <property type="project" value="UniProtKB-ARBA"/>
</dbReference>